<dbReference type="Proteomes" id="UP000061546">
    <property type="component" value="Chromosome"/>
</dbReference>
<dbReference type="PRINTS" id="PR01438">
    <property type="entry name" value="UNVRSLSTRESS"/>
</dbReference>
<reference evidence="3 4" key="1">
    <citation type="submission" date="2015-08" db="EMBL/GenBank/DDBJ databases">
        <title>Genomic sequence of Lactobacillus heilongjiangensis DSM 28069, isolated from Chinese traditional pickle.</title>
        <authorList>
            <person name="Jiang X."/>
            <person name="Zheng B."/>
            <person name="Cheng H."/>
        </authorList>
    </citation>
    <scope>NUCLEOTIDE SEQUENCE [LARGE SCALE GENOMIC DNA]</scope>
    <source>
        <strain evidence="3 4">DSM 28069</strain>
    </source>
</reference>
<evidence type="ECO:0000256" key="1">
    <source>
        <dbReference type="ARBA" id="ARBA00008791"/>
    </source>
</evidence>
<dbReference type="InterPro" id="IPR006016">
    <property type="entry name" value="UspA"/>
</dbReference>
<dbReference type="SUPFAM" id="SSF52402">
    <property type="entry name" value="Adenine nucleotide alpha hydrolases-like"/>
    <property type="match status" value="1"/>
</dbReference>
<dbReference type="CDD" id="cd00293">
    <property type="entry name" value="USP-like"/>
    <property type="match status" value="1"/>
</dbReference>
<evidence type="ECO:0000259" key="2">
    <source>
        <dbReference type="Pfam" id="PF00582"/>
    </source>
</evidence>
<dbReference type="KEGG" id="lhi:JP39_07395"/>
<dbReference type="InterPro" id="IPR014729">
    <property type="entry name" value="Rossmann-like_a/b/a_fold"/>
</dbReference>
<accession>A0A0K2LD26</accession>
<gene>
    <name evidence="3" type="ORF">JP39_07395</name>
</gene>
<evidence type="ECO:0000313" key="4">
    <source>
        <dbReference type="Proteomes" id="UP000061546"/>
    </source>
</evidence>
<dbReference type="OrthoDB" id="2306777at2"/>
<dbReference type="Gene3D" id="3.40.50.620">
    <property type="entry name" value="HUPs"/>
    <property type="match status" value="1"/>
</dbReference>
<dbReference type="RefSeq" id="WP_041499518.1">
    <property type="nucleotide sequence ID" value="NZ_BJDV01000001.1"/>
</dbReference>
<dbReference type="Pfam" id="PF00582">
    <property type="entry name" value="Usp"/>
    <property type="match status" value="1"/>
</dbReference>
<keyword evidence="4" id="KW-1185">Reference proteome</keyword>
<proteinExistence type="inferred from homology"/>
<dbReference type="EMBL" id="CP012559">
    <property type="protein sequence ID" value="ALB29206.1"/>
    <property type="molecule type" value="Genomic_DNA"/>
</dbReference>
<feature type="domain" description="UspA" evidence="2">
    <location>
        <begin position="12"/>
        <end position="153"/>
    </location>
</feature>
<sequence>MDNKEIQDPLIYRRILLTVDEDDHESTTRAFRFAITLAHDYDATLGIVSVMESEDINIFDSLTPSKISEKREDLKKSVQEYVKAAEDNGLKKVEPLAYEGGDVDDVILERVIPDFKPDLIVTGADTQFPHSKISGAIGPRLAKRAPVSVIVVR</sequence>
<name>A0A0K2LD26_9LACO</name>
<dbReference type="AlphaFoldDB" id="A0A0K2LD26"/>
<evidence type="ECO:0000313" key="3">
    <source>
        <dbReference type="EMBL" id="ALB29206.1"/>
    </source>
</evidence>
<organism evidence="3 4">
    <name type="scientific">Companilactobacillus heilongjiangensis</name>
    <dbReference type="NCBI Taxonomy" id="1074467"/>
    <lineage>
        <taxon>Bacteria</taxon>
        <taxon>Bacillati</taxon>
        <taxon>Bacillota</taxon>
        <taxon>Bacilli</taxon>
        <taxon>Lactobacillales</taxon>
        <taxon>Lactobacillaceae</taxon>
        <taxon>Companilactobacillus</taxon>
    </lineage>
</organism>
<comment type="similarity">
    <text evidence="1">Belongs to the universal stress protein A family.</text>
</comment>
<protein>
    <submittedName>
        <fullName evidence="3">Universal stress protein UspA</fullName>
    </submittedName>
</protein>
<dbReference type="STRING" id="1074467.JP39_07395"/>
<dbReference type="InterPro" id="IPR006015">
    <property type="entry name" value="Universal_stress_UspA"/>
</dbReference>